<accession>A0A401QBX5</accession>
<keyword evidence="3" id="KW-1185">Reference proteome</keyword>
<dbReference type="STRING" id="75743.A0A401QBX5"/>
<feature type="transmembrane region" description="Helical" evidence="1">
    <location>
        <begin position="152"/>
        <end position="175"/>
    </location>
</feature>
<organism evidence="2 3">
    <name type="scientific">Scyliorhinus torazame</name>
    <name type="common">Cloudy catshark</name>
    <name type="synonym">Catulus torazame</name>
    <dbReference type="NCBI Taxonomy" id="75743"/>
    <lineage>
        <taxon>Eukaryota</taxon>
        <taxon>Metazoa</taxon>
        <taxon>Chordata</taxon>
        <taxon>Craniata</taxon>
        <taxon>Vertebrata</taxon>
        <taxon>Chondrichthyes</taxon>
        <taxon>Elasmobranchii</taxon>
        <taxon>Galeomorphii</taxon>
        <taxon>Galeoidea</taxon>
        <taxon>Carcharhiniformes</taxon>
        <taxon>Scyliorhinidae</taxon>
        <taxon>Scyliorhinus</taxon>
    </lineage>
</organism>
<evidence type="ECO:0000313" key="3">
    <source>
        <dbReference type="Proteomes" id="UP000288216"/>
    </source>
</evidence>
<keyword evidence="1" id="KW-1133">Transmembrane helix</keyword>
<dbReference type="EMBL" id="BFAA01033768">
    <property type="protein sequence ID" value="GCB82817.1"/>
    <property type="molecule type" value="Genomic_DNA"/>
</dbReference>
<dbReference type="GO" id="GO:0005886">
    <property type="term" value="C:plasma membrane"/>
    <property type="evidence" value="ECO:0007669"/>
    <property type="project" value="TreeGrafter"/>
</dbReference>
<feature type="transmembrane region" description="Helical" evidence="1">
    <location>
        <begin position="33"/>
        <end position="54"/>
    </location>
</feature>
<dbReference type="PANTHER" id="PTHR11819:SF145">
    <property type="entry name" value="SODIUM_GLUCOSE COTRANSPORTER 2"/>
    <property type="match status" value="1"/>
</dbReference>
<name>A0A401QBX5_SCYTO</name>
<gene>
    <name evidence="2" type="ORF">scyTo_0023788</name>
</gene>
<dbReference type="GO" id="GO:0005412">
    <property type="term" value="F:D-glucose:sodium symporter activity"/>
    <property type="evidence" value="ECO:0007669"/>
    <property type="project" value="TreeGrafter"/>
</dbReference>
<dbReference type="Proteomes" id="UP000288216">
    <property type="component" value="Unassembled WGS sequence"/>
</dbReference>
<dbReference type="OrthoDB" id="9427796at2759"/>
<keyword evidence="1" id="KW-0472">Membrane</keyword>
<keyword evidence="1" id="KW-0812">Transmembrane</keyword>
<reference evidence="2 3" key="1">
    <citation type="journal article" date="2018" name="Nat. Ecol. Evol.">
        <title>Shark genomes provide insights into elasmobranch evolution and the origin of vertebrates.</title>
        <authorList>
            <person name="Hara Y"/>
            <person name="Yamaguchi K"/>
            <person name="Onimaru K"/>
            <person name="Kadota M"/>
            <person name="Koyanagi M"/>
            <person name="Keeley SD"/>
            <person name="Tatsumi K"/>
            <person name="Tanaka K"/>
            <person name="Motone F"/>
            <person name="Kageyama Y"/>
            <person name="Nozu R"/>
            <person name="Adachi N"/>
            <person name="Nishimura O"/>
            <person name="Nakagawa R"/>
            <person name="Tanegashima C"/>
            <person name="Kiyatake I"/>
            <person name="Matsumoto R"/>
            <person name="Murakumo K"/>
            <person name="Nishida K"/>
            <person name="Terakita A"/>
            <person name="Kuratani S"/>
            <person name="Sato K"/>
            <person name="Hyodo S Kuraku.S."/>
        </authorList>
    </citation>
    <scope>NUCLEOTIDE SEQUENCE [LARGE SCALE GENOMIC DNA]</scope>
</reference>
<dbReference type="AlphaFoldDB" id="A0A401QBX5"/>
<dbReference type="PANTHER" id="PTHR11819">
    <property type="entry name" value="SOLUTE CARRIER FAMILY 5"/>
    <property type="match status" value="1"/>
</dbReference>
<evidence type="ECO:0000313" key="2">
    <source>
        <dbReference type="EMBL" id="GCB82817.1"/>
    </source>
</evidence>
<feature type="transmembrane region" description="Helical" evidence="1">
    <location>
        <begin position="7"/>
        <end position="27"/>
    </location>
</feature>
<sequence length="176" mass="20211">MGLCRMIAEFVYGTGSCIFPSSCPFVFCGIHYLHFAIILFSCTCCLVLIISFCTSPIDEKHLHRLVYNLRYSREERIDLDIVDEVKPRIKTQEEVENGAIDNPVTKEPKKKNAFLRCFAWFCGISSEPEPEPTEEEKVDAMRKMTDISENKTWSTVVNVNAIIMMCVAIFLWAFYA</sequence>
<evidence type="ECO:0000256" key="1">
    <source>
        <dbReference type="SAM" id="Phobius"/>
    </source>
</evidence>
<protein>
    <submittedName>
        <fullName evidence="2">Uncharacterized protein</fullName>
    </submittedName>
</protein>
<proteinExistence type="predicted"/>
<comment type="caution">
    <text evidence="2">The sequence shown here is derived from an EMBL/GenBank/DDBJ whole genome shotgun (WGS) entry which is preliminary data.</text>
</comment>
<dbReference type="OMA" id="CHIRKHA"/>